<dbReference type="InterPro" id="IPR037069">
    <property type="entry name" value="AcylCoA_DH/ox_N_sf"/>
</dbReference>
<dbReference type="EMBL" id="HBGD01009256">
    <property type="protein sequence ID" value="CAD9084371.1"/>
    <property type="molecule type" value="Transcribed_RNA"/>
</dbReference>
<dbReference type="GO" id="GO:0050660">
    <property type="term" value="F:flavin adenine dinucleotide binding"/>
    <property type="evidence" value="ECO:0007669"/>
    <property type="project" value="InterPro"/>
</dbReference>
<evidence type="ECO:0000256" key="8">
    <source>
        <dbReference type="ARBA" id="ARBA00023002"/>
    </source>
</evidence>
<evidence type="ECO:0000256" key="13">
    <source>
        <dbReference type="RuleBase" id="RU362125"/>
    </source>
</evidence>
<comment type="pathway">
    <text evidence="2">Lipid metabolism; mitochondrial fatty acid beta-oxidation.</text>
</comment>
<dbReference type="PANTHER" id="PTHR43884:SF1">
    <property type="entry name" value="SHORT_BRANCHED CHAIN SPECIFIC ACYL-COA DEHYDROGENASE, MITOCHONDRIAL"/>
    <property type="match status" value="1"/>
</dbReference>
<dbReference type="InterPro" id="IPR006089">
    <property type="entry name" value="Acyl-CoA_DH_CS"/>
</dbReference>
<gene>
    <name evidence="17" type="ORF">PCOS0759_LOCUS7625</name>
</gene>
<name>A0A7S1KT05_9EUKA</name>
<keyword evidence="8 13" id="KW-0560">Oxidoreductase</keyword>
<dbReference type="GO" id="GO:0006631">
    <property type="term" value="P:fatty acid metabolic process"/>
    <property type="evidence" value="ECO:0007669"/>
    <property type="project" value="UniProtKB-KW"/>
</dbReference>
<evidence type="ECO:0000313" key="17">
    <source>
        <dbReference type="EMBL" id="CAD9084371.1"/>
    </source>
</evidence>
<reference evidence="17" key="1">
    <citation type="submission" date="2021-01" db="EMBL/GenBank/DDBJ databases">
        <authorList>
            <person name="Corre E."/>
            <person name="Pelletier E."/>
            <person name="Niang G."/>
            <person name="Scheremetjew M."/>
            <person name="Finn R."/>
            <person name="Kale V."/>
            <person name="Holt S."/>
            <person name="Cochrane G."/>
            <person name="Meng A."/>
            <person name="Brown T."/>
            <person name="Cohen L."/>
        </authorList>
    </citation>
    <scope>NUCLEOTIDE SEQUENCE</scope>
    <source>
        <strain evidence="17">WS</strain>
    </source>
</reference>
<dbReference type="InterPro" id="IPR036250">
    <property type="entry name" value="AcylCo_DH-like_C"/>
</dbReference>
<evidence type="ECO:0000256" key="12">
    <source>
        <dbReference type="ARBA" id="ARBA00048235"/>
    </source>
</evidence>
<dbReference type="FunFam" id="1.20.140.10:FF:000004">
    <property type="entry name" value="Acyl-CoA dehydrogenase FadE25"/>
    <property type="match status" value="1"/>
</dbReference>
<proteinExistence type="inferred from homology"/>
<dbReference type="InterPro" id="IPR009075">
    <property type="entry name" value="AcylCo_DH/oxidase_C"/>
</dbReference>
<dbReference type="GO" id="GO:0003853">
    <property type="term" value="F:short-chain 2-methyl fatty acyl-CoA dehydrogenase activity"/>
    <property type="evidence" value="ECO:0007669"/>
    <property type="project" value="UniProtKB-EC"/>
</dbReference>
<keyword evidence="6 13" id="KW-0274">FAD</keyword>
<accession>A0A7S1KT05</accession>
<dbReference type="Pfam" id="PF02771">
    <property type="entry name" value="Acyl-CoA_dh_N"/>
    <property type="match status" value="1"/>
</dbReference>
<evidence type="ECO:0000256" key="2">
    <source>
        <dbReference type="ARBA" id="ARBA00005198"/>
    </source>
</evidence>
<dbReference type="InterPro" id="IPR006091">
    <property type="entry name" value="Acyl-CoA_Oxase/DH_mid-dom"/>
</dbReference>
<evidence type="ECO:0000256" key="7">
    <source>
        <dbReference type="ARBA" id="ARBA00022832"/>
    </source>
</evidence>
<dbReference type="Pfam" id="PF02770">
    <property type="entry name" value="Acyl-CoA_dh_M"/>
    <property type="match status" value="1"/>
</dbReference>
<evidence type="ECO:0000259" key="15">
    <source>
        <dbReference type="Pfam" id="PF02770"/>
    </source>
</evidence>
<evidence type="ECO:0000259" key="14">
    <source>
        <dbReference type="Pfam" id="PF00441"/>
    </source>
</evidence>
<comment type="catalytic activity">
    <reaction evidence="12">
        <text>2-methylbutanoyl-CoA + oxidized [electron-transfer flavoprotein] + H(+) = (2E)-2-methylbut-2-enoyl-CoA + reduced [electron-transfer flavoprotein]</text>
        <dbReference type="Rhea" id="RHEA:43780"/>
        <dbReference type="Rhea" id="RHEA-COMP:10685"/>
        <dbReference type="Rhea" id="RHEA-COMP:10686"/>
        <dbReference type="ChEBI" id="CHEBI:15378"/>
        <dbReference type="ChEBI" id="CHEBI:57336"/>
        <dbReference type="ChEBI" id="CHEBI:57337"/>
        <dbReference type="ChEBI" id="CHEBI:57692"/>
        <dbReference type="ChEBI" id="CHEBI:58307"/>
        <dbReference type="EC" id="1.3.8.5"/>
    </reaction>
    <physiologicalReaction direction="left-to-right" evidence="12">
        <dbReference type="Rhea" id="RHEA:43781"/>
    </physiologicalReaction>
</comment>
<evidence type="ECO:0000256" key="10">
    <source>
        <dbReference type="ARBA" id="ARBA00037895"/>
    </source>
</evidence>
<dbReference type="EC" id="1.3.8.5" evidence="11"/>
<feature type="domain" description="Acyl-CoA dehydrogenase/oxidase N-terminal" evidence="16">
    <location>
        <begin position="47"/>
        <end position="157"/>
    </location>
</feature>
<dbReference type="AlphaFoldDB" id="A0A7S1KT05"/>
<comment type="pathway">
    <text evidence="10">Amino-acid degradation; L-isoleucine degradation.</text>
</comment>
<dbReference type="SUPFAM" id="SSF47203">
    <property type="entry name" value="Acyl-CoA dehydrogenase C-terminal domain-like"/>
    <property type="match status" value="1"/>
</dbReference>
<evidence type="ECO:0000256" key="4">
    <source>
        <dbReference type="ARBA" id="ARBA00011881"/>
    </source>
</evidence>
<evidence type="ECO:0000256" key="11">
    <source>
        <dbReference type="ARBA" id="ARBA00039036"/>
    </source>
</evidence>
<comment type="subunit">
    <text evidence="4">Homotetramer.</text>
</comment>
<feature type="domain" description="Acyl-CoA dehydrogenase/oxidase C-terminal" evidence="14">
    <location>
        <begin position="269"/>
        <end position="415"/>
    </location>
</feature>
<evidence type="ECO:0000256" key="6">
    <source>
        <dbReference type="ARBA" id="ARBA00022827"/>
    </source>
</evidence>
<dbReference type="InterPro" id="IPR046373">
    <property type="entry name" value="Acyl-CoA_Oxase/DH_mid-dom_sf"/>
</dbReference>
<sequence>MFTSKLASLRNSTRGLNRLPLRRHFGSSLAQFSSAGSDLRLPLDDFTETELQIRDLARQFANERILPKIDEMEQKGEISQELINETFELGLCGIEIPEKYGGSELNFMNNILAIEEISKIDSSTAALVDVQNTLFNRTILLEGSEAQKEKWLPKLATDTLGSFCLSEASCGSDAFALKCRADDKGDHYVLNGQKNWITNSKEAGVYIVLATVDPSKGYKGITAFIVERSNPGITIGKPENKVGLKASSTCAVFLDNCIVPKEDVLGEVGKGYKLAIGTLNEGRIAIASQLLGLAEGAYDYAMPYLRERKAFGRYIGDFQGLEFEYAQAAMEIHAARVMTYQAARMYEQGRPVAKEAAMAKLYASQVANKVSTQCVQWMGGVGVINENRAQKYFRDWIPGSIYEGSSQILKETIAKLVKRDVSEGRRVWD</sequence>
<dbReference type="SUPFAM" id="SSF56645">
    <property type="entry name" value="Acyl-CoA dehydrogenase NM domain-like"/>
    <property type="match status" value="1"/>
</dbReference>
<protein>
    <recommendedName>
        <fullName evidence="11">short-chain 2-methylacyl-CoA dehydrogenase</fullName>
        <ecNumber evidence="11">1.3.8.5</ecNumber>
    </recommendedName>
</protein>
<dbReference type="FunFam" id="1.10.540.10:FF:000026">
    <property type="entry name" value="Acyl-CoA dehydrogenase medium chain"/>
    <property type="match status" value="1"/>
</dbReference>
<keyword evidence="9" id="KW-0443">Lipid metabolism</keyword>
<dbReference type="PROSITE" id="PS00073">
    <property type="entry name" value="ACYL_COA_DH_2"/>
    <property type="match status" value="1"/>
</dbReference>
<dbReference type="FunFam" id="2.40.110.10:FF:000001">
    <property type="entry name" value="Acyl-CoA dehydrogenase, mitochondrial"/>
    <property type="match status" value="1"/>
</dbReference>
<dbReference type="Gene3D" id="1.20.140.10">
    <property type="entry name" value="Butyryl-CoA Dehydrogenase, subunit A, domain 3"/>
    <property type="match status" value="1"/>
</dbReference>
<evidence type="ECO:0000259" key="16">
    <source>
        <dbReference type="Pfam" id="PF02771"/>
    </source>
</evidence>
<dbReference type="InterPro" id="IPR013786">
    <property type="entry name" value="AcylCoA_DH/ox_N"/>
</dbReference>
<dbReference type="Gene3D" id="1.10.540.10">
    <property type="entry name" value="Acyl-CoA dehydrogenase/oxidase, N-terminal domain"/>
    <property type="match status" value="1"/>
</dbReference>
<dbReference type="PANTHER" id="PTHR43884">
    <property type="entry name" value="ACYL-COA DEHYDROGENASE"/>
    <property type="match status" value="1"/>
</dbReference>
<evidence type="ECO:0000256" key="5">
    <source>
        <dbReference type="ARBA" id="ARBA00022630"/>
    </source>
</evidence>
<keyword evidence="7" id="KW-0276">Fatty acid metabolism</keyword>
<dbReference type="Gene3D" id="2.40.110.10">
    <property type="entry name" value="Butyryl-CoA Dehydrogenase, subunit A, domain 2"/>
    <property type="match status" value="1"/>
</dbReference>
<dbReference type="GO" id="GO:0005739">
    <property type="term" value="C:mitochondrion"/>
    <property type="evidence" value="ECO:0007669"/>
    <property type="project" value="TreeGrafter"/>
</dbReference>
<dbReference type="InterPro" id="IPR009100">
    <property type="entry name" value="AcylCoA_DH/oxidase_NM_dom_sf"/>
</dbReference>
<evidence type="ECO:0000256" key="3">
    <source>
        <dbReference type="ARBA" id="ARBA00009347"/>
    </source>
</evidence>
<dbReference type="Pfam" id="PF00441">
    <property type="entry name" value="Acyl-CoA_dh_1"/>
    <property type="match status" value="1"/>
</dbReference>
<keyword evidence="5 13" id="KW-0285">Flavoprotein</keyword>
<evidence type="ECO:0000256" key="1">
    <source>
        <dbReference type="ARBA" id="ARBA00001974"/>
    </source>
</evidence>
<comment type="cofactor">
    <cofactor evidence="1 13">
        <name>FAD</name>
        <dbReference type="ChEBI" id="CHEBI:57692"/>
    </cofactor>
</comment>
<evidence type="ECO:0000256" key="9">
    <source>
        <dbReference type="ARBA" id="ARBA00023098"/>
    </source>
</evidence>
<feature type="domain" description="Acyl-CoA oxidase/dehydrogenase middle" evidence="15">
    <location>
        <begin position="162"/>
        <end position="257"/>
    </location>
</feature>
<comment type="similarity">
    <text evidence="3 13">Belongs to the acyl-CoA dehydrogenase family.</text>
</comment>
<organism evidence="17">
    <name type="scientific">Percolomonas cosmopolitus</name>
    <dbReference type="NCBI Taxonomy" id="63605"/>
    <lineage>
        <taxon>Eukaryota</taxon>
        <taxon>Discoba</taxon>
        <taxon>Heterolobosea</taxon>
        <taxon>Tetramitia</taxon>
        <taxon>Eutetramitia</taxon>
        <taxon>Percolomonadidae</taxon>
        <taxon>Percolomonas</taxon>
    </lineage>
</organism>